<comment type="caution">
    <text evidence="2">The sequence shown here is derived from an EMBL/GenBank/DDBJ whole genome shotgun (WGS) entry which is preliminary data.</text>
</comment>
<reference evidence="2" key="2">
    <citation type="submission" date="2023-04" db="EMBL/GenBank/DDBJ databases">
        <authorList>
            <person name="Bruccoleri R.E."/>
            <person name="Oakeley E.J."/>
            <person name="Faust A.-M."/>
            <person name="Dessus-Babus S."/>
            <person name="Altorfer M."/>
            <person name="Burckhardt D."/>
            <person name="Oertli M."/>
            <person name="Naumann U."/>
            <person name="Petersen F."/>
            <person name="Wong J."/>
        </authorList>
    </citation>
    <scope>NUCLEOTIDE SEQUENCE</scope>
    <source>
        <strain evidence="2">GSM-AAB239-AS_SAM_17_03QT</strain>
        <tissue evidence="2">Leaf</tissue>
    </source>
</reference>
<keyword evidence="3" id="KW-1185">Reference proteome</keyword>
<feature type="compositionally biased region" description="Basic and acidic residues" evidence="1">
    <location>
        <begin position="77"/>
        <end position="86"/>
    </location>
</feature>
<dbReference type="AlphaFoldDB" id="A0AAX6DPQ9"/>
<gene>
    <name evidence="2" type="ORF">M6B38_234715</name>
</gene>
<proteinExistence type="predicted"/>
<dbReference type="EMBL" id="JANAVB010042717">
    <property type="protein sequence ID" value="KAJ6793770.1"/>
    <property type="molecule type" value="Genomic_DNA"/>
</dbReference>
<sequence>MLRPVAPRPGTASVPAEEADDTRRLGGEVVEAVRGCFGGPSPNPAGGPVGHQASRHGGGRFRREADDLSLRGAGRAGARDGRAGDDRELQAAQQIPAAVARRGLPDERGVDLHHCGGAGLAAGVDRARTRDQPFGARGDGAGVGELGRGPDRQRGYGAERRRGRGAGCDIGVLRRADIQHAGRAGAVARAFRVERASRPLRDPRGLVPVRDAGVPHGRLAVGAGGAAEEGDEARQGGRDRAARYLCLLPLSEDFSERRARADLSTTSPWQQVDHECMIIMASN</sequence>
<name>A0AAX6DPQ9_IRIPA</name>
<feature type="region of interest" description="Disordered" evidence="1">
    <location>
        <begin position="1"/>
        <end position="86"/>
    </location>
</feature>
<evidence type="ECO:0000313" key="2">
    <source>
        <dbReference type="EMBL" id="KAJ6793770.1"/>
    </source>
</evidence>
<evidence type="ECO:0000313" key="3">
    <source>
        <dbReference type="Proteomes" id="UP001140949"/>
    </source>
</evidence>
<feature type="compositionally biased region" description="Basic and acidic residues" evidence="1">
    <location>
        <begin position="148"/>
        <end position="160"/>
    </location>
</feature>
<feature type="region of interest" description="Disordered" evidence="1">
    <location>
        <begin position="133"/>
        <end position="161"/>
    </location>
</feature>
<feature type="compositionally biased region" description="Gly residues" evidence="1">
    <location>
        <begin position="137"/>
        <end position="147"/>
    </location>
</feature>
<organism evidence="2 3">
    <name type="scientific">Iris pallida</name>
    <name type="common">Sweet iris</name>
    <dbReference type="NCBI Taxonomy" id="29817"/>
    <lineage>
        <taxon>Eukaryota</taxon>
        <taxon>Viridiplantae</taxon>
        <taxon>Streptophyta</taxon>
        <taxon>Embryophyta</taxon>
        <taxon>Tracheophyta</taxon>
        <taxon>Spermatophyta</taxon>
        <taxon>Magnoliopsida</taxon>
        <taxon>Liliopsida</taxon>
        <taxon>Asparagales</taxon>
        <taxon>Iridaceae</taxon>
        <taxon>Iridoideae</taxon>
        <taxon>Irideae</taxon>
        <taxon>Iris</taxon>
    </lineage>
</organism>
<evidence type="ECO:0000256" key="1">
    <source>
        <dbReference type="SAM" id="MobiDB-lite"/>
    </source>
</evidence>
<accession>A0AAX6DPQ9</accession>
<reference evidence="2" key="1">
    <citation type="journal article" date="2023" name="GigaByte">
        <title>Genome assembly of the bearded iris, Iris pallida Lam.</title>
        <authorList>
            <person name="Bruccoleri R.E."/>
            <person name="Oakeley E.J."/>
            <person name="Faust A.M.E."/>
            <person name="Altorfer M."/>
            <person name="Dessus-Babus S."/>
            <person name="Burckhardt D."/>
            <person name="Oertli M."/>
            <person name="Naumann U."/>
            <person name="Petersen F."/>
            <person name="Wong J."/>
        </authorList>
    </citation>
    <scope>NUCLEOTIDE SEQUENCE</scope>
    <source>
        <strain evidence="2">GSM-AAB239-AS_SAM_17_03QT</strain>
    </source>
</reference>
<protein>
    <submittedName>
        <fullName evidence="2">Cation/calcium exchanger 1-like</fullName>
    </submittedName>
</protein>
<dbReference type="Proteomes" id="UP001140949">
    <property type="component" value="Unassembled WGS sequence"/>
</dbReference>